<sequence>MSVQVAAKKAAEAAAFGNDAKKPSACIADYLDDLAILSKHIQMLRAKLETVNDAGFFEHLPVRRGTYHAWRKFGDAFEALRVTDGLLKRRAYFRKQQQLDKKPPSPD</sequence>
<reference evidence="1" key="1">
    <citation type="submission" date="2015-06" db="UniProtKB">
        <authorList>
            <consortium name="EnsemblPlants"/>
        </authorList>
    </citation>
    <scope>IDENTIFICATION</scope>
</reference>
<organism evidence="1">
    <name type="scientific">Aegilops tauschii</name>
    <name type="common">Tausch's goatgrass</name>
    <name type="synonym">Aegilops squarrosa</name>
    <dbReference type="NCBI Taxonomy" id="37682"/>
    <lineage>
        <taxon>Eukaryota</taxon>
        <taxon>Viridiplantae</taxon>
        <taxon>Streptophyta</taxon>
        <taxon>Embryophyta</taxon>
        <taxon>Tracheophyta</taxon>
        <taxon>Spermatophyta</taxon>
        <taxon>Magnoliopsida</taxon>
        <taxon>Liliopsida</taxon>
        <taxon>Poales</taxon>
        <taxon>Poaceae</taxon>
        <taxon>BOP clade</taxon>
        <taxon>Pooideae</taxon>
        <taxon>Triticodae</taxon>
        <taxon>Triticeae</taxon>
        <taxon>Triticinae</taxon>
        <taxon>Aegilops</taxon>
    </lineage>
</organism>
<dbReference type="AlphaFoldDB" id="N1QVY4"/>
<name>N1QVY4_AEGTA</name>
<evidence type="ECO:0000313" key="1">
    <source>
        <dbReference type="EnsemblPlants" id="EMT13373"/>
    </source>
</evidence>
<proteinExistence type="predicted"/>
<dbReference type="EnsemblPlants" id="EMT13373">
    <property type="protein sequence ID" value="EMT13373"/>
    <property type="gene ID" value="F775_10863"/>
</dbReference>
<accession>N1QVY4</accession>
<protein>
    <submittedName>
        <fullName evidence="1">Uncharacterized protein</fullName>
    </submittedName>
</protein>